<organism evidence="2 3">
    <name type="scientific">Araneus ventricosus</name>
    <name type="common">Orbweaver spider</name>
    <name type="synonym">Epeira ventricosa</name>
    <dbReference type="NCBI Taxonomy" id="182803"/>
    <lineage>
        <taxon>Eukaryota</taxon>
        <taxon>Metazoa</taxon>
        <taxon>Ecdysozoa</taxon>
        <taxon>Arthropoda</taxon>
        <taxon>Chelicerata</taxon>
        <taxon>Arachnida</taxon>
        <taxon>Araneae</taxon>
        <taxon>Araneomorphae</taxon>
        <taxon>Entelegynae</taxon>
        <taxon>Araneoidea</taxon>
        <taxon>Araneidae</taxon>
        <taxon>Araneus</taxon>
    </lineage>
</organism>
<dbReference type="Proteomes" id="UP000499080">
    <property type="component" value="Unassembled WGS sequence"/>
</dbReference>
<evidence type="ECO:0000313" key="2">
    <source>
        <dbReference type="EMBL" id="GBL95008.1"/>
    </source>
</evidence>
<protein>
    <submittedName>
        <fullName evidence="2">Uncharacterized protein</fullName>
    </submittedName>
</protein>
<sequence>MRRPGSVHKTGGFRLSEGVDSWTSPTLVSVRSASNRDSEYSHQGLRVRIFTDRPGPRAHLVGVYIELRDYIEFSSAVQVGFAKFINYSTKSYSSSLRGHFY</sequence>
<feature type="region of interest" description="Disordered" evidence="1">
    <location>
        <begin position="1"/>
        <end position="20"/>
    </location>
</feature>
<evidence type="ECO:0000256" key="1">
    <source>
        <dbReference type="SAM" id="MobiDB-lite"/>
    </source>
</evidence>
<name>A0A4Y2BSH1_ARAVE</name>
<dbReference type="EMBL" id="BGPR01000107">
    <property type="protein sequence ID" value="GBL95008.1"/>
    <property type="molecule type" value="Genomic_DNA"/>
</dbReference>
<dbReference type="AlphaFoldDB" id="A0A4Y2BSH1"/>
<accession>A0A4Y2BSH1</accession>
<proteinExistence type="predicted"/>
<evidence type="ECO:0000313" key="3">
    <source>
        <dbReference type="Proteomes" id="UP000499080"/>
    </source>
</evidence>
<comment type="caution">
    <text evidence="2">The sequence shown here is derived from an EMBL/GenBank/DDBJ whole genome shotgun (WGS) entry which is preliminary data.</text>
</comment>
<gene>
    <name evidence="2" type="ORF">AVEN_187515_1</name>
</gene>
<reference evidence="2 3" key="1">
    <citation type="journal article" date="2019" name="Sci. Rep.">
        <title>Orb-weaving spider Araneus ventricosus genome elucidates the spidroin gene catalogue.</title>
        <authorList>
            <person name="Kono N."/>
            <person name="Nakamura H."/>
            <person name="Ohtoshi R."/>
            <person name="Moran D.A.P."/>
            <person name="Shinohara A."/>
            <person name="Yoshida Y."/>
            <person name="Fujiwara M."/>
            <person name="Mori M."/>
            <person name="Tomita M."/>
            <person name="Arakawa K."/>
        </authorList>
    </citation>
    <scope>NUCLEOTIDE SEQUENCE [LARGE SCALE GENOMIC DNA]</scope>
</reference>
<keyword evidence="3" id="KW-1185">Reference proteome</keyword>